<dbReference type="InterPro" id="IPR045320">
    <property type="entry name" value="JAGGED/SL1-like"/>
</dbReference>
<dbReference type="PANTHER" id="PTHR45730">
    <property type="entry name" value="ZINC FINGER PROTEIN JAGGED"/>
    <property type="match status" value="1"/>
</dbReference>
<keyword evidence="1" id="KW-0862">Zinc</keyword>
<dbReference type="GO" id="GO:0003700">
    <property type="term" value="F:DNA-binding transcription factor activity"/>
    <property type="evidence" value="ECO:0007669"/>
    <property type="project" value="InterPro"/>
</dbReference>
<organism evidence="3 4">
    <name type="scientific">Zizania palustris</name>
    <name type="common">Northern wild rice</name>
    <dbReference type="NCBI Taxonomy" id="103762"/>
    <lineage>
        <taxon>Eukaryota</taxon>
        <taxon>Viridiplantae</taxon>
        <taxon>Streptophyta</taxon>
        <taxon>Embryophyta</taxon>
        <taxon>Tracheophyta</taxon>
        <taxon>Spermatophyta</taxon>
        <taxon>Magnoliopsida</taxon>
        <taxon>Liliopsida</taxon>
        <taxon>Poales</taxon>
        <taxon>Poaceae</taxon>
        <taxon>BOP clade</taxon>
        <taxon>Oryzoideae</taxon>
        <taxon>Oryzeae</taxon>
        <taxon>Zizaniinae</taxon>
        <taxon>Zizania</taxon>
    </lineage>
</organism>
<dbReference type="PROSITE" id="PS00028">
    <property type="entry name" value="ZINC_FINGER_C2H2_1"/>
    <property type="match status" value="1"/>
</dbReference>
<dbReference type="OrthoDB" id="632497at2759"/>
<comment type="caution">
    <text evidence="3">The sequence shown here is derived from an EMBL/GenBank/DDBJ whole genome shotgun (WGS) entry which is preliminary data.</text>
</comment>
<dbReference type="AlphaFoldDB" id="A0A8J5RMT5"/>
<name>A0A8J5RMT5_ZIZPA</name>
<reference evidence="3" key="2">
    <citation type="submission" date="2021-02" db="EMBL/GenBank/DDBJ databases">
        <authorList>
            <person name="Kimball J.A."/>
            <person name="Haas M.W."/>
            <person name="Macchietto M."/>
            <person name="Kono T."/>
            <person name="Duquette J."/>
            <person name="Shao M."/>
        </authorList>
    </citation>
    <scope>NUCLEOTIDE SEQUENCE</scope>
    <source>
        <tissue evidence="3">Fresh leaf tissue</tissue>
    </source>
</reference>
<dbReference type="PROSITE" id="PS50157">
    <property type="entry name" value="ZINC_FINGER_C2H2_2"/>
    <property type="match status" value="1"/>
</dbReference>
<dbReference type="EMBL" id="JAAALK010000289">
    <property type="protein sequence ID" value="KAG8050137.1"/>
    <property type="molecule type" value="Genomic_DNA"/>
</dbReference>
<dbReference type="PANTHER" id="PTHR45730:SF137">
    <property type="entry name" value="OS09G0430600 PROTEIN"/>
    <property type="match status" value="1"/>
</dbReference>
<dbReference type="Proteomes" id="UP000729402">
    <property type="component" value="Unassembled WGS sequence"/>
</dbReference>
<evidence type="ECO:0000256" key="1">
    <source>
        <dbReference type="PROSITE-ProRule" id="PRU00042"/>
    </source>
</evidence>
<keyword evidence="4" id="KW-1185">Reference proteome</keyword>
<evidence type="ECO:0000313" key="3">
    <source>
        <dbReference type="EMBL" id="KAG8050137.1"/>
    </source>
</evidence>
<dbReference type="GO" id="GO:0008270">
    <property type="term" value="F:zinc ion binding"/>
    <property type="evidence" value="ECO:0007669"/>
    <property type="project" value="UniProtKB-KW"/>
</dbReference>
<protein>
    <recommendedName>
        <fullName evidence="2">C2H2-type domain-containing protein</fullName>
    </recommendedName>
</protein>
<gene>
    <name evidence="3" type="ORF">GUJ93_ZPchr0009g989</name>
</gene>
<accession>A0A8J5RMT5</accession>
<feature type="domain" description="C2H2-type" evidence="2">
    <location>
        <begin position="34"/>
        <end position="61"/>
    </location>
</feature>
<dbReference type="InterPro" id="IPR013087">
    <property type="entry name" value="Znf_C2H2_type"/>
</dbReference>
<proteinExistence type="predicted"/>
<evidence type="ECO:0000259" key="2">
    <source>
        <dbReference type="PROSITE" id="PS50157"/>
    </source>
</evidence>
<keyword evidence="1" id="KW-0863">Zinc-finger</keyword>
<evidence type="ECO:0000313" key="4">
    <source>
        <dbReference type="Proteomes" id="UP000729402"/>
    </source>
</evidence>
<sequence length="161" mass="16785">MEVNRGEEEEINLELTLYYATTTSALPPEPLGFFLCMYCDRKFYSSQALGGHQNAHKYERSLAKRRREMAAALRAHATPTAAGAAAAGATGEASAGQDKAAASAGAVASSDPAAQKAVRVEAPQAVVVAPELGFAHSKVSSSEYGYGAVEHAGGLDLSLRL</sequence>
<reference evidence="3" key="1">
    <citation type="journal article" date="2021" name="bioRxiv">
        <title>Whole Genome Assembly and Annotation of Northern Wild Rice, Zizania palustris L., Supports a Whole Genome Duplication in the Zizania Genus.</title>
        <authorList>
            <person name="Haas M."/>
            <person name="Kono T."/>
            <person name="Macchietto M."/>
            <person name="Millas R."/>
            <person name="McGilp L."/>
            <person name="Shao M."/>
            <person name="Duquette J."/>
            <person name="Hirsch C.N."/>
            <person name="Kimball J."/>
        </authorList>
    </citation>
    <scope>NUCLEOTIDE SEQUENCE</scope>
    <source>
        <tissue evidence="3">Fresh leaf tissue</tissue>
    </source>
</reference>
<keyword evidence="1" id="KW-0479">Metal-binding</keyword>